<dbReference type="SUPFAM" id="SSF57756">
    <property type="entry name" value="Retrovirus zinc finger-like domains"/>
    <property type="match status" value="1"/>
</dbReference>
<feature type="region of interest" description="Disordered" evidence="2">
    <location>
        <begin position="65"/>
        <end position="103"/>
    </location>
</feature>
<dbReference type="Pfam" id="PF14893">
    <property type="entry name" value="PNMA"/>
    <property type="match status" value="1"/>
</dbReference>
<keyword evidence="1" id="KW-0479">Metal-binding</keyword>
<dbReference type="InterPro" id="IPR026523">
    <property type="entry name" value="PNMA"/>
</dbReference>
<dbReference type="GO" id="GO:0008270">
    <property type="term" value="F:zinc ion binding"/>
    <property type="evidence" value="ECO:0007669"/>
    <property type="project" value="UniProtKB-KW"/>
</dbReference>
<dbReference type="PROSITE" id="PS50158">
    <property type="entry name" value="ZF_CCHC"/>
    <property type="match status" value="1"/>
</dbReference>
<dbReference type="InterPro" id="IPR001878">
    <property type="entry name" value="Znf_CCHC"/>
</dbReference>
<proteinExistence type="predicted"/>
<evidence type="ECO:0000256" key="2">
    <source>
        <dbReference type="SAM" id="MobiDB-lite"/>
    </source>
</evidence>
<name>A0AAW0NBA9_9GOBI</name>
<feature type="region of interest" description="Disordered" evidence="2">
    <location>
        <begin position="378"/>
        <end position="457"/>
    </location>
</feature>
<feature type="compositionally biased region" description="Polar residues" evidence="2">
    <location>
        <begin position="378"/>
        <end position="389"/>
    </location>
</feature>
<gene>
    <name evidence="4" type="ORF">WMY93_021613</name>
</gene>
<dbReference type="GO" id="GO:0003676">
    <property type="term" value="F:nucleic acid binding"/>
    <property type="evidence" value="ECO:0007669"/>
    <property type="project" value="InterPro"/>
</dbReference>
<dbReference type="EMBL" id="JBBPFD010000015">
    <property type="protein sequence ID" value="KAK7896288.1"/>
    <property type="molecule type" value="Genomic_DNA"/>
</dbReference>
<keyword evidence="1" id="KW-0863">Zinc-finger</keyword>
<dbReference type="InterPro" id="IPR048270">
    <property type="entry name" value="PNMA_C"/>
</dbReference>
<comment type="caution">
    <text evidence="4">The sequence shown here is derived from an EMBL/GenBank/DDBJ whole genome shotgun (WGS) entry which is preliminary data.</text>
</comment>
<protein>
    <recommendedName>
        <fullName evidence="3">CCHC-type domain-containing protein</fullName>
    </recommendedName>
</protein>
<accession>A0AAW0NBA9</accession>
<feature type="compositionally biased region" description="Polar residues" evidence="2">
    <location>
        <begin position="447"/>
        <end position="457"/>
    </location>
</feature>
<feature type="domain" description="CCHC-type" evidence="3">
    <location>
        <begin position="410"/>
        <end position="423"/>
    </location>
</feature>
<dbReference type="InterPro" id="IPR036875">
    <property type="entry name" value="Znf_CCHC_sf"/>
</dbReference>
<dbReference type="Proteomes" id="UP001460270">
    <property type="component" value="Unassembled WGS sequence"/>
</dbReference>
<dbReference type="PANTHER" id="PTHR23095">
    <property type="entry name" value="PARANEOPLASTIC ANTIGEN"/>
    <property type="match status" value="1"/>
</dbReference>
<evidence type="ECO:0000313" key="5">
    <source>
        <dbReference type="Proteomes" id="UP001460270"/>
    </source>
</evidence>
<evidence type="ECO:0000259" key="3">
    <source>
        <dbReference type="PROSITE" id="PS50158"/>
    </source>
</evidence>
<dbReference type="PANTHER" id="PTHR23095:SF53">
    <property type="entry name" value="ZINC FINGER CCHC DOMAIN-CONTAINING PROTEIN 12-LIKE"/>
    <property type="match status" value="1"/>
</dbReference>
<sequence>MRGPIRLEALGGRLHLPNGSSKTKTYLADLKQVAKLSGKNYAEVLQEMMAQISESIAELHPADTAKTEEASEEQTITDPHKMAATSSPLLNPAPAPTVRPKERTSSINIAASDLTPPEVQRYVVEHIVKSEDTAMHARSHHRLRVFSGKVPRPQHEVDYDTWRSAADLIMKDPAISEIQRSRLILDSLLPPASDIVKHLSHDLSADVYIKQLDSAYGTVQDGEELYAKFMDTLQDAGEKPSTYLQRLQVALSLAVSRGGVPEGDVKKHLLNQFCRGCWDNTLISELQLKQKKSSPPPFPVLLLLLRTEEDREAAKVQRMKQHLGSTKQKVSSQAQFAYEEEEKGMCAALTTLTKQLTQQMAAIQQQLSALTAIQSQGQQSFAPRSSPATQPRVKPKSSASSTVSPKPGFCFRCGEDGHIKPQCANPPNSALVSKKRKQFNEKKQRWQKQTSSSEQLN</sequence>
<evidence type="ECO:0000313" key="4">
    <source>
        <dbReference type="EMBL" id="KAK7896288.1"/>
    </source>
</evidence>
<reference evidence="5" key="1">
    <citation type="submission" date="2024-04" db="EMBL/GenBank/DDBJ databases">
        <title>Salinicola lusitanus LLJ914,a marine bacterium isolated from the Okinawa Trough.</title>
        <authorList>
            <person name="Li J."/>
        </authorList>
    </citation>
    <scope>NUCLEOTIDE SEQUENCE [LARGE SCALE GENOMIC DNA]</scope>
</reference>
<keyword evidence="1" id="KW-0862">Zinc</keyword>
<keyword evidence="5" id="KW-1185">Reference proteome</keyword>
<organism evidence="4 5">
    <name type="scientific">Mugilogobius chulae</name>
    <name type="common">yellowstripe goby</name>
    <dbReference type="NCBI Taxonomy" id="88201"/>
    <lineage>
        <taxon>Eukaryota</taxon>
        <taxon>Metazoa</taxon>
        <taxon>Chordata</taxon>
        <taxon>Craniata</taxon>
        <taxon>Vertebrata</taxon>
        <taxon>Euteleostomi</taxon>
        <taxon>Actinopterygii</taxon>
        <taxon>Neopterygii</taxon>
        <taxon>Teleostei</taxon>
        <taxon>Neoteleostei</taxon>
        <taxon>Acanthomorphata</taxon>
        <taxon>Gobiaria</taxon>
        <taxon>Gobiiformes</taxon>
        <taxon>Gobioidei</taxon>
        <taxon>Gobiidae</taxon>
        <taxon>Gobionellinae</taxon>
        <taxon>Mugilogobius</taxon>
    </lineage>
</organism>
<dbReference type="AlphaFoldDB" id="A0AAW0NBA9"/>
<evidence type="ECO:0000256" key="1">
    <source>
        <dbReference type="PROSITE-ProRule" id="PRU00047"/>
    </source>
</evidence>